<keyword evidence="1" id="KW-0472">Membrane</keyword>
<sequence length="202" mass="23967">MRNKPWLLRSWIGLLMVIFIFHFAITAFYLTPDNGMKTKWWDPLQRYMDPLFSQNWKLFAPNPVSQNKDLWVKVRWVTQDGTTKEGEWKNITRPLFKKKQGERLSSEGRVIRYLHAGMRYYESKDETEQKKGEWMLRRAASTAIASHDPDKKVRGIKVRIVTNTFPELKKRHQPDDAGPLHFNDTKWLDFTPTPSPAAKEWF</sequence>
<dbReference type="EMBL" id="FPAA01000001">
    <property type="protein sequence ID" value="SFS30615.1"/>
    <property type="molecule type" value="Genomic_DNA"/>
</dbReference>
<proteinExistence type="predicted"/>
<protein>
    <submittedName>
        <fullName evidence="2">Uncharacterized protein</fullName>
    </submittedName>
</protein>
<keyword evidence="1" id="KW-0812">Transmembrane</keyword>
<accession>A0A1I6NRX1</accession>
<evidence type="ECO:0000313" key="3">
    <source>
        <dbReference type="Proteomes" id="UP000198660"/>
    </source>
</evidence>
<evidence type="ECO:0000313" key="2">
    <source>
        <dbReference type="EMBL" id="SFS30615.1"/>
    </source>
</evidence>
<dbReference type="OrthoDB" id="9342777at2"/>
<gene>
    <name evidence="2" type="ORF">SAMN05444972_10166</name>
</gene>
<dbReference type="AlphaFoldDB" id="A0A1I6NRX1"/>
<feature type="transmembrane region" description="Helical" evidence="1">
    <location>
        <begin position="6"/>
        <end position="30"/>
    </location>
</feature>
<dbReference type="Pfam" id="PF19136">
    <property type="entry name" value="DUF5819"/>
    <property type="match status" value="1"/>
</dbReference>
<reference evidence="3" key="1">
    <citation type="submission" date="2016-10" db="EMBL/GenBank/DDBJ databases">
        <authorList>
            <person name="Varghese N."/>
            <person name="Submissions S."/>
        </authorList>
    </citation>
    <scope>NUCLEOTIDE SEQUENCE [LARGE SCALE GENOMIC DNA]</scope>
    <source>
        <strain evidence="3">DSM 45789</strain>
    </source>
</reference>
<evidence type="ECO:0000256" key="1">
    <source>
        <dbReference type="SAM" id="Phobius"/>
    </source>
</evidence>
<organism evidence="2 3">
    <name type="scientific">Marininema halotolerans</name>
    <dbReference type="NCBI Taxonomy" id="1155944"/>
    <lineage>
        <taxon>Bacteria</taxon>
        <taxon>Bacillati</taxon>
        <taxon>Bacillota</taxon>
        <taxon>Bacilli</taxon>
        <taxon>Bacillales</taxon>
        <taxon>Thermoactinomycetaceae</taxon>
        <taxon>Marininema</taxon>
    </lineage>
</organism>
<name>A0A1I6NRX1_9BACL</name>
<keyword evidence="1" id="KW-1133">Transmembrane helix</keyword>
<dbReference type="RefSeq" id="WP_091832148.1">
    <property type="nucleotide sequence ID" value="NZ_FPAA01000001.1"/>
</dbReference>
<dbReference type="Proteomes" id="UP000198660">
    <property type="component" value="Unassembled WGS sequence"/>
</dbReference>
<dbReference type="InterPro" id="IPR043857">
    <property type="entry name" value="DUF5819"/>
</dbReference>
<keyword evidence="3" id="KW-1185">Reference proteome</keyword>